<gene>
    <name evidence="1" type="ORF">Cvel_23499</name>
</gene>
<organism evidence="1">
    <name type="scientific">Chromera velia CCMP2878</name>
    <dbReference type="NCBI Taxonomy" id="1169474"/>
    <lineage>
        <taxon>Eukaryota</taxon>
        <taxon>Sar</taxon>
        <taxon>Alveolata</taxon>
        <taxon>Colpodellida</taxon>
        <taxon>Chromeraceae</taxon>
        <taxon>Chromera</taxon>
    </lineage>
</organism>
<protein>
    <submittedName>
        <fullName evidence="1">Uncharacterized protein</fullName>
    </submittedName>
</protein>
<accession>A0A0G4GUW1</accession>
<dbReference type="AlphaFoldDB" id="A0A0G4GUW1"/>
<reference evidence="1" key="1">
    <citation type="submission" date="2014-11" db="EMBL/GenBank/DDBJ databases">
        <authorList>
            <person name="Otto D Thomas"/>
            <person name="Naeem Raeece"/>
        </authorList>
    </citation>
    <scope>NUCLEOTIDE SEQUENCE</scope>
</reference>
<dbReference type="EMBL" id="CDMZ01001577">
    <property type="protein sequence ID" value="CEM34665.1"/>
    <property type="molecule type" value="Genomic_DNA"/>
</dbReference>
<dbReference type="VEuPathDB" id="CryptoDB:Cvel_23499"/>
<proteinExistence type="predicted"/>
<name>A0A0G4GUW1_9ALVE</name>
<sequence>MEETTFPKAYDAVMTKAFGHGIITEETPEESSLWPTHAKRKDKEISVAAAKRQYFQTNRARFRYMRNLYNHPKKGK</sequence>
<evidence type="ECO:0000313" key="1">
    <source>
        <dbReference type="EMBL" id="CEM34665.1"/>
    </source>
</evidence>